<dbReference type="RefSeq" id="WP_017822773.1">
    <property type="nucleotide sequence ID" value="NZ_AORC01000005.1"/>
</dbReference>
<accession>A0A022L303</accession>
<dbReference type="HOGENOM" id="CLU_159912_1_0_11"/>
<dbReference type="Proteomes" id="UP000019754">
    <property type="component" value="Unassembled WGS sequence"/>
</dbReference>
<proteinExistence type="predicted"/>
<dbReference type="Pfam" id="PF05437">
    <property type="entry name" value="AzlD"/>
    <property type="match status" value="1"/>
</dbReference>
<dbReference type="AlphaFoldDB" id="A0A022L303"/>
<sequence>MSALWIAVIVASLVSFGQKWLGYQVPSEVLERPRVARVTRLLPIALLGALVAVQAGTSGTALVADARLAAVGVAAVLLMLRAPFLVVVIGAAGAAALLRALGWG</sequence>
<name>A0A022L303_9MICO</name>
<feature type="transmembrane region" description="Helical" evidence="1">
    <location>
        <begin position="71"/>
        <end position="98"/>
    </location>
</feature>
<keyword evidence="1" id="KW-0812">Transmembrane</keyword>
<dbReference type="InterPro" id="IPR008407">
    <property type="entry name" value="Brnchd-chn_aa_trnsp_AzlD"/>
</dbReference>
<evidence type="ECO:0000256" key="1">
    <source>
        <dbReference type="SAM" id="Phobius"/>
    </source>
</evidence>
<dbReference type="OrthoDB" id="3733498at2"/>
<dbReference type="EMBL" id="AORC01000005">
    <property type="protein sequence ID" value="EYT50208.1"/>
    <property type="molecule type" value="Genomic_DNA"/>
</dbReference>
<keyword evidence="1" id="KW-0472">Membrane</keyword>
<protein>
    <submittedName>
        <fullName evidence="2">Branched-chain amino acid transporter AzlD</fullName>
    </submittedName>
</protein>
<organism evidence="2 3">
    <name type="scientific">Brachybacterium muris UCD-AY4</name>
    <dbReference type="NCBI Taxonomy" id="1249481"/>
    <lineage>
        <taxon>Bacteria</taxon>
        <taxon>Bacillati</taxon>
        <taxon>Actinomycetota</taxon>
        <taxon>Actinomycetes</taxon>
        <taxon>Micrococcales</taxon>
        <taxon>Dermabacteraceae</taxon>
        <taxon>Brachybacterium</taxon>
    </lineage>
</organism>
<feature type="transmembrane region" description="Helical" evidence="1">
    <location>
        <begin position="41"/>
        <end position="64"/>
    </location>
</feature>
<evidence type="ECO:0000313" key="3">
    <source>
        <dbReference type="Proteomes" id="UP000019754"/>
    </source>
</evidence>
<evidence type="ECO:0000313" key="2">
    <source>
        <dbReference type="EMBL" id="EYT50208.1"/>
    </source>
</evidence>
<reference evidence="2 3" key="1">
    <citation type="journal article" date="2013" name="Genome Announc.">
        <title>Draft genome sequence of an Actinobacterium, Brachybacterium muris strain UCD-AY4.</title>
        <authorList>
            <person name="Lo J.R."/>
            <person name="Lang J.M."/>
            <person name="Darling A.E."/>
            <person name="Eisen J.A."/>
            <person name="Coil D.A."/>
        </authorList>
    </citation>
    <scope>NUCLEOTIDE SEQUENCE [LARGE SCALE GENOMIC DNA]</scope>
    <source>
        <strain evidence="2 3">UCD-AY4</strain>
    </source>
</reference>
<keyword evidence="1" id="KW-1133">Transmembrane helix</keyword>
<comment type="caution">
    <text evidence="2">The sequence shown here is derived from an EMBL/GenBank/DDBJ whole genome shotgun (WGS) entry which is preliminary data.</text>
</comment>
<gene>
    <name evidence="2" type="ORF">D641_0105345</name>
</gene>
<keyword evidence="3" id="KW-1185">Reference proteome</keyword>
<dbReference type="STRING" id="1249481.D641_0105345"/>